<sequence>MNTFCGCDTESLDALAERLLAGAERIGGAIERIRATSAAVAWFGPDAMVHQQATGAVAGEAADLCIELRGRAKQLQEESAQQTVASQSEGGAGEDPVAAAQATWLALLTGPLRPTGPQDGPEIGFRAPFDVEDMPTVTWPEGLGAPGPWMGGPFSRQEPIDPSRSLPEGEEFGFTEEALAHGHDWRRTFYNTNRYTAAAQTLMDGHDLIGEGLDRAESALVDDGHEEFVPLVDLARVPHDVSSLVAGENSLVGDVTEGIEHVLANGHQTSTEVADALGHGDVLGAVRAGERGIYRHRGAVTEIALAGQGPHIPAVLADTTGHTADAIAPISPETAEGLRTVQERSEAVSTRLEGRLEAATDTEQWYDARRRYMPMPWDPQG</sequence>
<name>A0ABS4X200_9MICO</name>
<dbReference type="Proteomes" id="UP001519290">
    <property type="component" value="Unassembled WGS sequence"/>
</dbReference>
<proteinExistence type="predicted"/>
<comment type="caution">
    <text evidence="1">The sequence shown here is derived from an EMBL/GenBank/DDBJ whole genome shotgun (WGS) entry which is preliminary data.</text>
</comment>
<evidence type="ECO:0000313" key="1">
    <source>
        <dbReference type="EMBL" id="MBP2382376.1"/>
    </source>
</evidence>
<dbReference type="EMBL" id="JAGIOD010000001">
    <property type="protein sequence ID" value="MBP2382376.1"/>
    <property type="molecule type" value="Genomic_DNA"/>
</dbReference>
<evidence type="ECO:0008006" key="3">
    <source>
        <dbReference type="Google" id="ProtNLM"/>
    </source>
</evidence>
<reference evidence="1 2" key="1">
    <citation type="submission" date="2021-03" db="EMBL/GenBank/DDBJ databases">
        <title>Sequencing the genomes of 1000 actinobacteria strains.</title>
        <authorList>
            <person name="Klenk H.-P."/>
        </authorList>
    </citation>
    <scope>NUCLEOTIDE SEQUENCE [LARGE SCALE GENOMIC DNA]</scope>
    <source>
        <strain evidence="1 2">DSM 14566</strain>
    </source>
</reference>
<keyword evidence="2" id="KW-1185">Reference proteome</keyword>
<gene>
    <name evidence="1" type="ORF">JOF43_002333</name>
</gene>
<evidence type="ECO:0000313" key="2">
    <source>
        <dbReference type="Proteomes" id="UP001519290"/>
    </source>
</evidence>
<accession>A0ABS4X200</accession>
<dbReference type="RefSeq" id="WP_209902190.1">
    <property type="nucleotide sequence ID" value="NZ_BAAAJW010000003.1"/>
</dbReference>
<organism evidence="1 2">
    <name type="scientific">Brachybacterium sacelli</name>
    <dbReference type="NCBI Taxonomy" id="173364"/>
    <lineage>
        <taxon>Bacteria</taxon>
        <taxon>Bacillati</taxon>
        <taxon>Actinomycetota</taxon>
        <taxon>Actinomycetes</taxon>
        <taxon>Micrococcales</taxon>
        <taxon>Dermabacteraceae</taxon>
        <taxon>Brachybacterium</taxon>
    </lineage>
</organism>
<protein>
    <recommendedName>
        <fullName evidence="3">WXG100 family type VII secretion target</fullName>
    </recommendedName>
</protein>